<evidence type="ECO:0000256" key="7">
    <source>
        <dbReference type="ARBA" id="ARBA00023015"/>
    </source>
</evidence>
<organism evidence="12 13">
    <name type="scientific">Penaeus vannamei</name>
    <name type="common">Whiteleg shrimp</name>
    <name type="synonym">Litopenaeus vannamei</name>
    <dbReference type="NCBI Taxonomy" id="6689"/>
    <lineage>
        <taxon>Eukaryota</taxon>
        <taxon>Metazoa</taxon>
        <taxon>Ecdysozoa</taxon>
        <taxon>Arthropoda</taxon>
        <taxon>Crustacea</taxon>
        <taxon>Multicrustacea</taxon>
        <taxon>Malacostraca</taxon>
        <taxon>Eumalacostraca</taxon>
        <taxon>Eucarida</taxon>
        <taxon>Decapoda</taxon>
        <taxon>Dendrobranchiata</taxon>
        <taxon>Penaeoidea</taxon>
        <taxon>Penaeidae</taxon>
        <taxon>Penaeus</taxon>
    </lineage>
</organism>
<evidence type="ECO:0000256" key="5">
    <source>
        <dbReference type="ARBA" id="ARBA00022553"/>
    </source>
</evidence>
<dbReference type="STRING" id="6689.A0A423T4G9"/>
<dbReference type="GO" id="GO:0005737">
    <property type="term" value="C:cytoplasm"/>
    <property type="evidence" value="ECO:0007669"/>
    <property type="project" value="UniProtKB-SubCell"/>
</dbReference>
<keyword evidence="7" id="KW-0805">Transcription regulation</keyword>
<evidence type="ECO:0000256" key="6">
    <source>
        <dbReference type="ARBA" id="ARBA00022843"/>
    </source>
</evidence>
<proteinExistence type="predicted"/>
<sequence length="417" mass="46923">MTILLFLLCSLCLFPLRLRLLLAFGLVGLLLCFLSSATIARENSASRGRTANEAEKQPQLTSLFTPFPFVIRLGNPSRPGTKLPSRWFCGERSKMLRAQDLSDYELLRNKNIQERQQMIAALMKDFEDLKKTVAPPKPKPPTKTTPKVKKVDDDYWGSRRESARKSRFQPYWSPPRTRSRRASVSSSTVSSPSDWQQLEDDEEEDSKPLYLKFRFRKVEQILSELADPGDSDDDDIQVYVDDMDVKRMRQASRNLSSSFTFSPVKRTSTGGNEGTGTSKRGNNTFDPNVNILMPEDISKADLDNVADRSGGKIYNAHVGTTCHQCRQKTIDTKTVCRSGECVGVRGMFCGPCLKNRYGEDVREALLNPKWMCPPCKGLCNCSICRNRNGKGATGILINIAKAKGFDNVKDYLESLMK</sequence>
<dbReference type="AlphaFoldDB" id="A0A423T4G9"/>
<comment type="subcellular location">
    <subcellularLocation>
        <location evidence="2">Cytoplasm</location>
    </subcellularLocation>
    <subcellularLocation>
        <location evidence="1">Nucleus</location>
    </subcellularLocation>
</comment>
<feature type="region of interest" description="Disordered" evidence="10">
    <location>
        <begin position="131"/>
        <end position="203"/>
    </location>
</feature>
<evidence type="ECO:0000259" key="11">
    <source>
        <dbReference type="Pfam" id="PF10497"/>
    </source>
</evidence>
<evidence type="ECO:0000256" key="1">
    <source>
        <dbReference type="ARBA" id="ARBA00004123"/>
    </source>
</evidence>
<name>A0A423T4G9_PENVA</name>
<feature type="compositionally biased region" description="Low complexity" evidence="10">
    <location>
        <begin position="267"/>
        <end position="278"/>
    </location>
</feature>
<dbReference type="PANTHER" id="PTHR31169">
    <property type="entry name" value="OS05G0300700 PROTEIN"/>
    <property type="match status" value="1"/>
</dbReference>
<feature type="compositionally biased region" description="Basic and acidic residues" evidence="10">
    <location>
        <begin position="149"/>
        <end position="164"/>
    </location>
</feature>
<evidence type="ECO:0000256" key="9">
    <source>
        <dbReference type="ARBA" id="ARBA00023242"/>
    </source>
</evidence>
<keyword evidence="6" id="KW-0832">Ubl conjugation</keyword>
<comment type="caution">
    <text evidence="12">The sequence shown here is derived from an EMBL/GenBank/DDBJ whole genome shotgun (WGS) entry which is preliminary data.</text>
</comment>
<evidence type="ECO:0000256" key="3">
    <source>
        <dbReference type="ARBA" id="ARBA00022490"/>
    </source>
</evidence>
<keyword evidence="4" id="KW-1017">Isopeptide bond</keyword>
<keyword evidence="12" id="KW-0131">Cell cycle</keyword>
<evidence type="ECO:0000313" key="12">
    <source>
        <dbReference type="EMBL" id="ROT71118.1"/>
    </source>
</evidence>
<keyword evidence="9" id="KW-0539">Nucleus</keyword>
<gene>
    <name evidence="12" type="ORF">C7M84_010585</name>
</gene>
<reference evidence="12 13" key="1">
    <citation type="submission" date="2018-04" db="EMBL/GenBank/DDBJ databases">
        <authorList>
            <person name="Zhang X."/>
            <person name="Yuan J."/>
            <person name="Li F."/>
            <person name="Xiang J."/>
        </authorList>
    </citation>
    <scope>NUCLEOTIDE SEQUENCE [LARGE SCALE GENOMIC DNA]</scope>
    <source>
        <tissue evidence="12">Muscle</tissue>
    </source>
</reference>
<keyword evidence="3" id="KW-0963">Cytoplasm</keyword>
<dbReference type="GO" id="GO:0005634">
    <property type="term" value="C:nucleus"/>
    <property type="evidence" value="ECO:0007669"/>
    <property type="project" value="UniProtKB-SubCell"/>
</dbReference>
<dbReference type="InterPro" id="IPR040221">
    <property type="entry name" value="CDCA7/CDA7L"/>
</dbReference>
<protein>
    <submittedName>
        <fullName evidence="12">Putative cell division cycle-associated 7-like protein isoform X1</fullName>
    </submittedName>
</protein>
<feature type="domain" description="Zinc-finger" evidence="11">
    <location>
        <begin position="315"/>
        <end position="412"/>
    </location>
</feature>
<accession>A0A423T4G9</accession>
<evidence type="ECO:0000256" key="4">
    <source>
        <dbReference type="ARBA" id="ARBA00022499"/>
    </source>
</evidence>
<evidence type="ECO:0000313" key="13">
    <source>
        <dbReference type="Proteomes" id="UP000283509"/>
    </source>
</evidence>
<dbReference type="Proteomes" id="UP000283509">
    <property type="component" value="Unassembled WGS sequence"/>
</dbReference>
<evidence type="ECO:0000256" key="2">
    <source>
        <dbReference type="ARBA" id="ARBA00004496"/>
    </source>
</evidence>
<dbReference type="GO" id="GO:0051301">
    <property type="term" value="P:cell division"/>
    <property type="evidence" value="ECO:0007669"/>
    <property type="project" value="UniProtKB-KW"/>
</dbReference>
<evidence type="ECO:0000256" key="10">
    <source>
        <dbReference type="SAM" id="MobiDB-lite"/>
    </source>
</evidence>
<keyword evidence="12" id="KW-0132">Cell division</keyword>
<dbReference type="InterPro" id="IPR018866">
    <property type="entry name" value="Znf-4CXXC_R1"/>
</dbReference>
<feature type="region of interest" description="Disordered" evidence="10">
    <location>
        <begin position="260"/>
        <end position="288"/>
    </location>
</feature>
<dbReference type="EMBL" id="QCYY01002342">
    <property type="protein sequence ID" value="ROT71118.1"/>
    <property type="molecule type" value="Genomic_DNA"/>
</dbReference>
<reference evidence="12 13" key="2">
    <citation type="submission" date="2019-01" db="EMBL/GenBank/DDBJ databases">
        <title>The decoding of complex shrimp genome reveals the adaptation for benthos swimmer, frequently molting mechanism and breeding impact on genome.</title>
        <authorList>
            <person name="Sun Y."/>
            <person name="Gao Y."/>
            <person name="Yu Y."/>
        </authorList>
    </citation>
    <scope>NUCLEOTIDE SEQUENCE [LARGE SCALE GENOMIC DNA]</scope>
    <source>
        <tissue evidence="12">Muscle</tissue>
    </source>
</reference>
<evidence type="ECO:0000256" key="8">
    <source>
        <dbReference type="ARBA" id="ARBA00023163"/>
    </source>
</evidence>
<keyword evidence="8" id="KW-0804">Transcription</keyword>
<dbReference type="OrthoDB" id="298344at2759"/>
<dbReference type="Pfam" id="PF10497">
    <property type="entry name" value="zf-4CXXC_R1"/>
    <property type="match status" value="1"/>
</dbReference>
<feature type="compositionally biased region" description="Low complexity" evidence="10">
    <location>
        <begin position="182"/>
        <end position="193"/>
    </location>
</feature>
<keyword evidence="13" id="KW-1185">Reference proteome</keyword>
<keyword evidence="5" id="KW-0597">Phosphoprotein</keyword>
<dbReference type="PANTHER" id="PTHR31169:SF8">
    <property type="entry name" value="ZINC-FINGER DOMAIN OF MONOAMINE-OXIDASE A REPRESSOR R1 PROTEIN"/>
    <property type="match status" value="1"/>
</dbReference>
<dbReference type="GO" id="GO:0006355">
    <property type="term" value="P:regulation of DNA-templated transcription"/>
    <property type="evidence" value="ECO:0007669"/>
    <property type="project" value="InterPro"/>
</dbReference>